<dbReference type="AlphaFoldDB" id="A0A3R9YUF1"/>
<keyword evidence="4" id="KW-1185">Reference proteome</keyword>
<dbReference type="GO" id="GO:0016740">
    <property type="term" value="F:transferase activity"/>
    <property type="evidence" value="ECO:0007669"/>
    <property type="project" value="UniProtKB-KW"/>
</dbReference>
<feature type="domain" description="BioF2-like acetyltransferase" evidence="2">
    <location>
        <begin position="195"/>
        <end position="345"/>
    </location>
</feature>
<protein>
    <submittedName>
        <fullName evidence="3">GNAT family N-acetyltransferase</fullName>
    </submittedName>
</protein>
<dbReference type="RefSeq" id="WP_126698527.1">
    <property type="nucleotide sequence ID" value="NZ_RWKW01000020.1"/>
</dbReference>
<comment type="caution">
    <text evidence="3">The sequence shown here is derived from an EMBL/GenBank/DDBJ whole genome shotgun (WGS) entry which is preliminary data.</text>
</comment>
<dbReference type="OrthoDB" id="8193702at2"/>
<dbReference type="EMBL" id="RWKW01000020">
    <property type="protein sequence ID" value="RST87328.1"/>
    <property type="molecule type" value="Genomic_DNA"/>
</dbReference>
<gene>
    <name evidence="3" type="ORF">EJC49_05860</name>
</gene>
<evidence type="ECO:0000313" key="3">
    <source>
        <dbReference type="EMBL" id="RST87328.1"/>
    </source>
</evidence>
<organism evidence="3 4">
    <name type="scientific">Aquibium carbonis</name>
    <dbReference type="NCBI Taxonomy" id="2495581"/>
    <lineage>
        <taxon>Bacteria</taxon>
        <taxon>Pseudomonadati</taxon>
        <taxon>Pseudomonadota</taxon>
        <taxon>Alphaproteobacteria</taxon>
        <taxon>Hyphomicrobiales</taxon>
        <taxon>Phyllobacteriaceae</taxon>
        <taxon>Aquibium</taxon>
    </lineage>
</organism>
<name>A0A3R9YUF1_9HYPH</name>
<dbReference type="Pfam" id="PF13480">
    <property type="entry name" value="Acetyltransf_6"/>
    <property type="match status" value="1"/>
</dbReference>
<dbReference type="InterPro" id="IPR016181">
    <property type="entry name" value="Acyl_CoA_acyltransferase"/>
</dbReference>
<dbReference type="Gene3D" id="3.40.630.30">
    <property type="match status" value="1"/>
</dbReference>
<dbReference type="InterPro" id="IPR038740">
    <property type="entry name" value="BioF2-like_GNAT_dom"/>
</dbReference>
<evidence type="ECO:0000259" key="2">
    <source>
        <dbReference type="Pfam" id="PF13480"/>
    </source>
</evidence>
<dbReference type="SUPFAM" id="SSF55729">
    <property type="entry name" value="Acyl-CoA N-acyltransferases (Nat)"/>
    <property type="match status" value="1"/>
</dbReference>
<evidence type="ECO:0000256" key="1">
    <source>
        <dbReference type="SAM" id="MobiDB-lite"/>
    </source>
</evidence>
<reference evidence="3 4" key="1">
    <citation type="submission" date="2018-12" db="EMBL/GenBank/DDBJ databases">
        <title>Mesorhizobium carbonis sp. nov., isolated from coal mine water.</title>
        <authorList>
            <person name="Xin W."/>
            <person name="Xu Z."/>
            <person name="Xiang F."/>
            <person name="Zhang J."/>
            <person name="Xi L."/>
            <person name="Liu J."/>
        </authorList>
    </citation>
    <scope>NUCLEOTIDE SEQUENCE [LARGE SCALE GENOMIC DNA]</scope>
    <source>
        <strain evidence="3 4">B2.3</strain>
    </source>
</reference>
<accession>A0A3R9YUF1</accession>
<proteinExistence type="predicted"/>
<sequence length="411" mass="44325">MVDAVVRNPPEGRATDAAAQPAGRTASGPDRLAACIGGREALVAYRAHCSDALFAPPQSPDWIEAWARNCNPDIVCLTLAPHGGPRLAVCLEVVRDRLVRTARLVGGSHANGSFPALSGGPFPVLARTDLEGLAASVRAARPDVDLLSMERLAPQLEGVENPLHPLRSWDSPNPALAIDLTPGFEGVLARASGKRKRKKHRSQVRKFEAAGGFRRITATTREDVDRLLDAFFRLKSARLKAMGVADAFGDEKVRAFFRDLFGTATETTPRPDFLLQALEVGGIVRAVTGSSRTPASIVCDFAAIAEDDLAAASPGDFLFFENIREACDEGLAVFDFSVGDEGYKRQWCDLETWQFDVAVPLTAKGHVAVGLRRGLVAVKRSVKSNPRLWNAVKALRRRDGGKTAKAQDAED</sequence>
<keyword evidence="3" id="KW-0808">Transferase</keyword>
<evidence type="ECO:0000313" key="4">
    <source>
        <dbReference type="Proteomes" id="UP000278398"/>
    </source>
</evidence>
<dbReference type="Proteomes" id="UP000278398">
    <property type="component" value="Unassembled WGS sequence"/>
</dbReference>
<feature type="region of interest" description="Disordered" evidence="1">
    <location>
        <begin position="1"/>
        <end position="29"/>
    </location>
</feature>